<dbReference type="AlphaFoldDB" id="A0A6M2E3C8"/>
<keyword evidence="1" id="KW-0472">Membrane</keyword>
<evidence type="ECO:0000313" key="2">
    <source>
        <dbReference type="EMBL" id="NOV51911.1"/>
    </source>
</evidence>
<protein>
    <submittedName>
        <fullName evidence="2">Putative secreted protein</fullName>
    </submittedName>
</protein>
<evidence type="ECO:0000256" key="1">
    <source>
        <dbReference type="SAM" id="Phobius"/>
    </source>
</evidence>
<keyword evidence="1" id="KW-1133">Transmembrane helix</keyword>
<dbReference type="EMBL" id="GIIL01008185">
    <property type="protein sequence ID" value="NOV51911.1"/>
    <property type="molecule type" value="Transcribed_RNA"/>
</dbReference>
<accession>A0A6M2E3C8</accession>
<feature type="transmembrane region" description="Helical" evidence="1">
    <location>
        <begin position="6"/>
        <end position="29"/>
    </location>
</feature>
<proteinExistence type="predicted"/>
<keyword evidence="1" id="KW-0812">Transmembrane</keyword>
<organism evidence="2">
    <name type="scientific">Xenopsylla cheopis</name>
    <name type="common">Oriental rat flea</name>
    <name type="synonym">Pulex cheopis</name>
    <dbReference type="NCBI Taxonomy" id="163159"/>
    <lineage>
        <taxon>Eukaryota</taxon>
        <taxon>Metazoa</taxon>
        <taxon>Ecdysozoa</taxon>
        <taxon>Arthropoda</taxon>
        <taxon>Hexapoda</taxon>
        <taxon>Insecta</taxon>
        <taxon>Pterygota</taxon>
        <taxon>Neoptera</taxon>
        <taxon>Endopterygota</taxon>
        <taxon>Siphonaptera</taxon>
        <taxon>Pulicidae</taxon>
        <taxon>Xenopsyllinae</taxon>
        <taxon>Xenopsylla</taxon>
    </lineage>
</organism>
<sequence length="94" mass="10761">MLDLIWYCLGTFLLTALLVGGSITFYCCLDKKKLKSRLNHKKDNGLDEIDYHRVLTRDQMPSSELDSERPATYFVPRGLTTTSSFRATEVRPMA</sequence>
<reference evidence="2" key="1">
    <citation type="submission" date="2020-03" db="EMBL/GenBank/DDBJ databases">
        <title>Transcriptomic Profiling of the Digestive Tract of the Rat Flea, Xenopsylla cheopis, Following Blood Feeding and Infection with Yersinia pestis.</title>
        <authorList>
            <person name="Bland D.M."/>
            <person name="Martens C.A."/>
            <person name="Virtaneva K."/>
            <person name="Kanakabandi K."/>
            <person name="Long D."/>
            <person name="Rosenke R."/>
            <person name="Saturday G.A."/>
            <person name="Hoyt F.H."/>
            <person name="Bruno D.P."/>
            <person name="Ribeiro J.M.C."/>
            <person name="Hinnebusch J."/>
        </authorList>
    </citation>
    <scope>NUCLEOTIDE SEQUENCE</scope>
</reference>
<name>A0A6M2E3C8_XENCH</name>